<feature type="compositionally biased region" description="Low complexity" evidence="1">
    <location>
        <begin position="112"/>
        <end position="139"/>
    </location>
</feature>
<proteinExistence type="predicted"/>
<dbReference type="PANTHER" id="PTHR16477">
    <property type="entry name" value="COILED-COIL DOMAIN-CONTAINING PROTEIN 106"/>
    <property type="match status" value="1"/>
</dbReference>
<dbReference type="EMBL" id="JAYMGO010000016">
    <property type="protein sequence ID" value="KAL1259028.1"/>
    <property type="molecule type" value="Genomic_DNA"/>
</dbReference>
<dbReference type="PANTHER" id="PTHR16477:SF5">
    <property type="entry name" value="COILED-COIL DOMAIN-CONTAINING PROTEIN 106-RELATED"/>
    <property type="match status" value="1"/>
</dbReference>
<feature type="region of interest" description="Disordered" evidence="1">
    <location>
        <begin position="109"/>
        <end position="144"/>
    </location>
</feature>
<evidence type="ECO:0000256" key="1">
    <source>
        <dbReference type="SAM" id="MobiDB-lite"/>
    </source>
</evidence>
<keyword evidence="3" id="KW-1185">Reference proteome</keyword>
<organism evidence="2 3">
    <name type="scientific">Cirrhinus molitorella</name>
    <name type="common">mud carp</name>
    <dbReference type="NCBI Taxonomy" id="172907"/>
    <lineage>
        <taxon>Eukaryota</taxon>
        <taxon>Metazoa</taxon>
        <taxon>Chordata</taxon>
        <taxon>Craniata</taxon>
        <taxon>Vertebrata</taxon>
        <taxon>Euteleostomi</taxon>
        <taxon>Actinopterygii</taxon>
        <taxon>Neopterygii</taxon>
        <taxon>Teleostei</taxon>
        <taxon>Ostariophysi</taxon>
        <taxon>Cypriniformes</taxon>
        <taxon>Cyprinidae</taxon>
        <taxon>Labeoninae</taxon>
        <taxon>Labeonini</taxon>
        <taxon>Cirrhinus</taxon>
    </lineage>
</organism>
<name>A0ABR3M1M7_9TELE</name>
<dbReference type="InterPro" id="IPR031591">
    <property type="entry name" value="CCDC106"/>
</dbReference>
<evidence type="ECO:0000313" key="3">
    <source>
        <dbReference type="Proteomes" id="UP001558613"/>
    </source>
</evidence>
<evidence type="ECO:0000313" key="2">
    <source>
        <dbReference type="EMBL" id="KAL1259028.1"/>
    </source>
</evidence>
<dbReference type="Pfam" id="PF15794">
    <property type="entry name" value="CCDC106"/>
    <property type="match status" value="1"/>
</dbReference>
<accession>A0ABR3M1M7</accession>
<sequence>MPRKKGVSLKRSCPQRSEPDAIDVLNEEQSAATQQIHPGPHCKDNDNDISVVEVANPEAERDDENSSLAEKDKLMFMAQTIKALEKEQDFLRQTVLKLSNRGSKKEVKKILDTSTDCSTSNTDVDSLTSSSSSESPDSDIPQKKRRAVVAEIQLVDPEFYRSIPKFRAKEEKLFDFAKRCLQSLTADVREKVFQPIRAGLPFDCSESQIHCYWLKSYQLHRMTDGPFLSTTQYGSG</sequence>
<protein>
    <submittedName>
        <fullName evidence="2">Uncharacterized protein</fullName>
    </submittedName>
</protein>
<gene>
    <name evidence="2" type="ORF">QQF64_009605</name>
</gene>
<dbReference type="Proteomes" id="UP001558613">
    <property type="component" value="Unassembled WGS sequence"/>
</dbReference>
<comment type="caution">
    <text evidence="2">The sequence shown here is derived from an EMBL/GenBank/DDBJ whole genome shotgun (WGS) entry which is preliminary data.</text>
</comment>
<reference evidence="2 3" key="1">
    <citation type="submission" date="2023-09" db="EMBL/GenBank/DDBJ databases">
        <authorList>
            <person name="Wang M."/>
        </authorList>
    </citation>
    <scope>NUCLEOTIDE SEQUENCE [LARGE SCALE GENOMIC DNA]</scope>
    <source>
        <strain evidence="2">GT-2023</strain>
        <tissue evidence="2">Liver</tissue>
    </source>
</reference>